<proteinExistence type="predicted"/>
<accession>A0A1G2H1N6</accession>
<dbReference type="AlphaFoldDB" id="A0A1G2H1N6"/>
<reference evidence="1 2" key="1">
    <citation type="journal article" date="2016" name="Nat. Commun.">
        <title>Thousands of microbial genomes shed light on interconnected biogeochemical processes in an aquifer system.</title>
        <authorList>
            <person name="Anantharaman K."/>
            <person name="Brown C.T."/>
            <person name="Hug L.A."/>
            <person name="Sharon I."/>
            <person name="Castelle C.J."/>
            <person name="Probst A.J."/>
            <person name="Thomas B.C."/>
            <person name="Singh A."/>
            <person name="Wilkins M.J."/>
            <person name="Karaoz U."/>
            <person name="Brodie E.L."/>
            <person name="Williams K.H."/>
            <person name="Hubbard S.S."/>
            <person name="Banfield J.F."/>
        </authorList>
    </citation>
    <scope>NUCLEOTIDE SEQUENCE [LARGE SCALE GENOMIC DNA]</scope>
</reference>
<dbReference type="EMBL" id="MHNY01000021">
    <property type="protein sequence ID" value="OGZ56141.1"/>
    <property type="molecule type" value="Genomic_DNA"/>
</dbReference>
<protein>
    <recommendedName>
        <fullName evidence="3">DUF2283 domain-containing protein</fullName>
    </recommendedName>
</protein>
<comment type="caution">
    <text evidence="1">The sequence shown here is derived from an EMBL/GenBank/DDBJ whole genome shotgun (WGS) entry which is preliminary data.</text>
</comment>
<organism evidence="1 2">
    <name type="scientific">Candidatus Ryanbacteria bacterium RIFCSPLOWO2_02_FULL_45_11c</name>
    <dbReference type="NCBI Taxonomy" id="1802128"/>
    <lineage>
        <taxon>Bacteria</taxon>
        <taxon>Candidatus Ryaniibacteriota</taxon>
    </lineage>
</organism>
<evidence type="ECO:0008006" key="3">
    <source>
        <dbReference type="Google" id="ProtNLM"/>
    </source>
</evidence>
<evidence type="ECO:0000313" key="2">
    <source>
        <dbReference type="Proteomes" id="UP000178186"/>
    </source>
</evidence>
<evidence type="ECO:0000313" key="1">
    <source>
        <dbReference type="EMBL" id="OGZ56141.1"/>
    </source>
</evidence>
<sequence>MKKDNIKISYDSEADVMSWETTQNGKIDYATEIGNFVVHFSKDNEPFLIEVLEASKILKKSEQEIKKVREREFADVQ</sequence>
<name>A0A1G2H1N6_9BACT</name>
<dbReference type="Proteomes" id="UP000178186">
    <property type="component" value="Unassembled WGS sequence"/>
</dbReference>
<gene>
    <name evidence="1" type="ORF">A3H64_03100</name>
</gene>